<evidence type="ECO:0000313" key="7">
    <source>
        <dbReference type="Proteomes" id="UP000237003"/>
    </source>
</evidence>
<evidence type="ECO:0000256" key="5">
    <source>
        <dbReference type="ARBA" id="ARBA00023277"/>
    </source>
</evidence>
<comment type="subunit">
    <text evidence="3">Homotrimer.</text>
</comment>
<accession>A0A2S4RWJ7</accession>
<comment type="caution">
    <text evidence="6">The sequence shown here is derived from an EMBL/GenBank/DDBJ whole genome shotgun (WGS) entry which is preliminary data.</text>
</comment>
<dbReference type="AlphaFoldDB" id="A0A2S4RWJ7"/>
<dbReference type="NCBIfam" id="NF006600">
    <property type="entry name" value="PRK09140.1"/>
    <property type="match status" value="1"/>
</dbReference>
<evidence type="ECO:0000256" key="4">
    <source>
        <dbReference type="ARBA" id="ARBA00023239"/>
    </source>
</evidence>
<keyword evidence="4" id="KW-0456">Lyase</keyword>
<dbReference type="CDD" id="cd00452">
    <property type="entry name" value="KDPG_aldolase"/>
    <property type="match status" value="1"/>
</dbReference>
<gene>
    <name evidence="6" type="ORF">C3430_15885</name>
</gene>
<protein>
    <submittedName>
        <fullName evidence="6">2-dehydro-3-deoxy-6-phosphogalactonate aldolase</fullName>
    </submittedName>
</protein>
<dbReference type="PANTHER" id="PTHR30246:SF1">
    <property type="entry name" value="2-DEHYDRO-3-DEOXY-6-PHOSPHOGALACTONATE ALDOLASE-RELATED"/>
    <property type="match status" value="1"/>
</dbReference>
<sequence>MDFITTLRQTGLIAILRGIPPEQVEAVGAALYEQGFRIIEVPLNSPEPLLSISRLRRILPSDCWVGAGTVMTVTQLHDVAQSGGQLIISPHTDPVLIEETKRAGLISLPGAATPGEAFSALAKGADAVKQFPAEAIPPVVVKAWRAVIPAAIPLLPVGGITPQAISDYRAAGASGFGLGGALYQPGMTAEQVASRAADFVTAWRTSSPLNT</sequence>
<dbReference type="Gene3D" id="3.20.20.70">
    <property type="entry name" value="Aldolase class I"/>
    <property type="match status" value="1"/>
</dbReference>
<name>A0A2S4RWJ7_CITAM</name>
<evidence type="ECO:0000313" key="6">
    <source>
        <dbReference type="EMBL" id="POU64651.1"/>
    </source>
</evidence>
<comment type="pathway">
    <text evidence="1">Carbohydrate acid metabolism.</text>
</comment>
<dbReference type="RefSeq" id="WP_103777286.1">
    <property type="nucleotide sequence ID" value="NZ_PQLX01000005.1"/>
</dbReference>
<dbReference type="GO" id="GO:0016829">
    <property type="term" value="F:lyase activity"/>
    <property type="evidence" value="ECO:0007669"/>
    <property type="project" value="UniProtKB-KW"/>
</dbReference>
<dbReference type="EMBL" id="PQLX01000005">
    <property type="protein sequence ID" value="POU64651.1"/>
    <property type="molecule type" value="Genomic_DNA"/>
</dbReference>
<evidence type="ECO:0000256" key="1">
    <source>
        <dbReference type="ARBA" id="ARBA00004761"/>
    </source>
</evidence>
<organism evidence="6 7">
    <name type="scientific">Citrobacter amalonaticus</name>
    <dbReference type="NCBI Taxonomy" id="35703"/>
    <lineage>
        <taxon>Bacteria</taxon>
        <taxon>Pseudomonadati</taxon>
        <taxon>Pseudomonadota</taxon>
        <taxon>Gammaproteobacteria</taxon>
        <taxon>Enterobacterales</taxon>
        <taxon>Enterobacteriaceae</taxon>
        <taxon>Citrobacter</taxon>
    </lineage>
</organism>
<reference evidence="6 7" key="1">
    <citation type="submission" date="2018-01" db="EMBL/GenBank/DDBJ databases">
        <title>Complete genome sequences of 14 Citrobacter spp. isolated from plant in Canada.</title>
        <authorList>
            <person name="Bhandare S.G."/>
            <person name="Colavecchio A."/>
            <person name="Jeukens J."/>
            <person name="Emond-Rheault J.-G."/>
            <person name="Freschi L."/>
            <person name="Hamel J."/>
            <person name="Kukavica-Ibrulj I."/>
            <person name="Levesque R."/>
            <person name="Goodridge L."/>
        </authorList>
    </citation>
    <scope>NUCLEOTIDE SEQUENCE [LARGE SCALE GENOMIC DNA]</scope>
    <source>
        <strain evidence="6 7">S1285</strain>
    </source>
</reference>
<comment type="similarity">
    <text evidence="2">Belongs to the KHG/KDPG aldolase family.</text>
</comment>
<dbReference type="SUPFAM" id="SSF51569">
    <property type="entry name" value="Aldolase"/>
    <property type="match status" value="1"/>
</dbReference>
<evidence type="ECO:0000256" key="2">
    <source>
        <dbReference type="ARBA" id="ARBA00006906"/>
    </source>
</evidence>
<proteinExistence type="inferred from homology"/>
<dbReference type="InterPro" id="IPR000887">
    <property type="entry name" value="Aldlse_KDPG_KHG"/>
</dbReference>
<evidence type="ECO:0000256" key="3">
    <source>
        <dbReference type="ARBA" id="ARBA00011233"/>
    </source>
</evidence>
<dbReference type="OrthoDB" id="8590323at2"/>
<keyword evidence="5" id="KW-0119">Carbohydrate metabolism</keyword>
<dbReference type="Proteomes" id="UP000237003">
    <property type="component" value="Unassembled WGS sequence"/>
</dbReference>
<dbReference type="PANTHER" id="PTHR30246">
    <property type="entry name" value="2-KETO-3-DEOXY-6-PHOSPHOGLUCONATE ALDOLASE"/>
    <property type="match status" value="1"/>
</dbReference>
<dbReference type="Pfam" id="PF01081">
    <property type="entry name" value="Aldolase"/>
    <property type="match status" value="1"/>
</dbReference>
<dbReference type="InterPro" id="IPR013785">
    <property type="entry name" value="Aldolase_TIM"/>
</dbReference>